<dbReference type="EMBL" id="FOYM01000013">
    <property type="protein sequence ID" value="SFR06499.1"/>
    <property type="molecule type" value="Genomic_DNA"/>
</dbReference>
<accession>A0A1I6DM48</accession>
<dbReference type="Pfam" id="PF16760">
    <property type="entry name" value="CBM53"/>
    <property type="match status" value="1"/>
</dbReference>
<keyword evidence="3" id="KW-1185">Reference proteome</keyword>
<evidence type="ECO:0000259" key="1">
    <source>
        <dbReference type="SMART" id="SM01066"/>
    </source>
</evidence>
<proteinExistence type="predicted"/>
<dbReference type="Gene3D" id="2.60.40.10">
    <property type="entry name" value="Immunoglobulins"/>
    <property type="match status" value="1"/>
</dbReference>
<evidence type="ECO:0000313" key="2">
    <source>
        <dbReference type="EMBL" id="SFR06499.1"/>
    </source>
</evidence>
<organism evidence="2 3">
    <name type="scientific">Desulfoscipio geothermicus DSM 3669</name>
    <dbReference type="NCBI Taxonomy" id="1121426"/>
    <lineage>
        <taxon>Bacteria</taxon>
        <taxon>Bacillati</taxon>
        <taxon>Bacillota</taxon>
        <taxon>Clostridia</taxon>
        <taxon>Eubacteriales</taxon>
        <taxon>Desulfallaceae</taxon>
        <taxon>Desulfoscipio</taxon>
    </lineage>
</organism>
<dbReference type="InterPro" id="IPR013783">
    <property type="entry name" value="Ig-like_fold"/>
</dbReference>
<dbReference type="InterPro" id="IPR005085">
    <property type="entry name" value="CBM25"/>
</dbReference>
<dbReference type="SMART" id="SM01066">
    <property type="entry name" value="CBM_25"/>
    <property type="match status" value="1"/>
</dbReference>
<feature type="domain" description="Carbohydrate binding module family 25" evidence="1">
    <location>
        <begin position="25"/>
        <end position="106"/>
    </location>
</feature>
<evidence type="ECO:0000313" key="3">
    <source>
        <dbReference type="Proteomes" id="UP000199584"/>
    </source>
</evidence>
<sequence length="106" mass="12403">MSTLSPFTFSAPIQGVQVKPLTQDGKQIRIRYNGLLNQSGAEQIFLHGGFGEDKEWQEVKDYLMEKTSEGWEQTIDIQDRQFNFCFRDNAHNWDNNNGVNWIYRIT</sequence>
<dbReference type="Proteomes" id="UP000199584">
    <property type="component" value="Unassembled WGS sequence"/>
</dbReference>
<dbReference type="STRING" id="39060.SAMN05660706_11371"/>
<dbReference type="OrthoDB" id="1683298at2"/>
<protein>
    <submittedName>
        <fullName evidence="2">Starch/carbohydrate-binding module (Family 53)</fullName>
    </submittedName>
</protein>
<dbReference type="GO" id="GO:2001070">
    <property type="term" value="F:starch binding"/>
    <property type="evidence" value="ECO:0007669"/>
    <property type="project" value="InterPro"/>
</dbReference>
<gene>
    <name evidence="2" type="ORF">SAMN05660706_11371</name>
</gene>
<dbReference type="AlphaFoldDB" id="A0A1I6DM48"/>
<reference evidence="3" key="1">
    <citation type="submission" date="2016-10" db="EMBL/GenBank/DDBJ databases">
        <authorList>
            <person name="Varghese N."/>
            <person name="Submissions S."/>
        </authorList>
    </citation>
    <scope>NUCLEOTIDE SEQUENCE [LARGE SCALE GENOMIC DNA]</scope>
    <source>
        <strain evidence="3">DSM 3669</strain>
    </source>
</reference>
<dbReference type="RefSeq" id="WP_092483332.1">
    <property type="nucleotide sequence ID" value="NZ_FOYM01000013.1"/>
</dbReference>
<name>A0A1I6DM48_9FIRM</name>